<gene>
    <name evidence="1" type="ORF">GCM10010211_40890</name>
</gene>
<organism evidence="1 2">
    <name type="scientific">Streptomyces albospinus</name>
    <dbReference type="NCBI Taxonomy" id="285515"/>
    <lineage>
        <taxon>Bacteria</taxon>
        <taxon>Bacillati</taxon>
        <taxon>Actinomycetota</taxon>
        <taxon>Actinomycetes</taxon>
        <taxon>Kitasatosporales</taxon>
        <taxon>Streptomycetaceae</taxon>
        <taxon>Streptomyces</taxon>
    </lineage>
</organism>
<dbReference type="EMBL" id="BMRP01000013">
    <property type="protein sequence ID" value="GGU70990.1"/>
    <property type="molecule type" value="Genomic_DNA"/>
</dbReference>
<name>A0ABQ2V6L4_9ACTN</name>
<proteinExistence type="predicted"/>
<reference evidence="2" key="1">
    <citation type="journal article" date="2019" name="Int. J. Syst. Evol. Microbiol.">
        <title>The Global Catalogue of Microorganisms (GCM) 10K type strain sequencing project: providing services to taxonomists for standard genome sequencing and annotation.</title>
        <authorList>
            <consortium name="The Broad Institute Genomics Platform"/>
            <consortium name="The Broad Institute Genome Sequencing Center for Infectious Disease"/>
            <person name="Wu L."/>
            <person name="Ma J."/>
        </authorList>
    </citation>
    <scope>NUCLEOTIDE SEQUENCE [LARGE SCALE GENOMIC DNA]</scope>
    <source>
        <strain evidence="2">JCM 3399</strain>
    </source>
</reference>
<evidence type="ECO:0000313" key="2">
    <source>
        <dbReference type="Proteomes" id="UP000654471"/>
    </source>
</evidence>
<dbReference type="Pfam" id="PF18844">
    <property type="entry name" value="baeRF_family2"/>
    <property type="match status" value="1"/>
</dbReference>
<dbReference type="Proteomes" id="UP000654471">
    <property type="component" value="Unassembled WGS sequence"/>
</dbReference>
<accession>A0ABQ2V6L4</accession>
<keyword evidence="2" id="KW-1185">Reference proteome</keyword>
<protein>
    <submittedName>
        <fullName evidence="1">Uncharacterized protein</fullName>
    </submittedName>
</protein>
<comment type="caution">
    <text evidence="1">The sequence shown here is derived from an EMBL/GenBank/DDBJ whole genome shotgun (WGS) entry which is preliminary data.</text>
</comment>
<dbReference type="InterPro" id="IPR040701">
    <property type="entry name" value="Bact_RF_family2"/>
</dbReference>
<evidence type="ECO:0000313" key="1">
    <source>
        <dbReference type="EMBL" id="GGU70990.1"/>
    </source>
</evidence>
<sequence length="376" mass="39104">MELAFLNAVYANGGPYVCAYLDTSRDTEDPDRGIALRRRQVCEALVEQGADAATVAAVAGVAGRDQEIAGRHGQAIVAARGRVVLTEELPEPPVRDEAAFTAVPDLMPLVVQYAPGIRYVAATVHSLTLPHAEPADELEVACQAGVWPSSAVAPGDCRRMRGPTVSWLNGAGQEAADGIAGLARSTGAEAIVLGGITWARNVLADNLSARWRRRTVTCDGDGYPAPQGRALMEEELSAAFEGQMCGADRARVGLFRARRTSRHGAVEGLSDVVAALQRSQAGTLLLNVPLGFPAELRVGAGATRIGGPPAADLGPYGALGFGEGPAGAAVIRAAVRTGAGLIVVPQDQLPLTDGLGALLRYAGPERTPHFHRPSHG</sequence>